<dbReference type="AlphaFoldDB" id="A0A174SUT2"/>
<protein>
    <submittedName>
        <fullName evidence="2">Uncharacterized protein</fullName>
    </submittedName>
</protein>
<dbReference type="Proteomes" id="UP000434475">
    <property type="component" value="Unassembled WGS sequence"/>
</dbReference>
<dbReference type="RefSeq" id="WP_009261049.1">
    <property type="nucleotide sequence ID" value="NZ_CP084007.1"/>
</dbReference>
<gene>
    <name evidence="2" type="ORF">GKE90_06690</name>
    <name evidence="1" type="ORF">GKE97_08165</name>
</gene>
<evidence type="ECO:0000313" key="3">
    <source>
        <dbReference type="Proteomes" id="UP000429811"/>
    </source>
</evidence>
<organism evidence="2 3">
    <name type="scientific">Flavonifractor plautii</name>
    <name type="common">Fusobacterium plautii</name>
    <dbReference type="NCBI Taxonomy" id="292800"/>
    <lineage>
        <taxon>Bacteria</taxon>
        <taxon>Bacillati</taxon>
        <taxon>Bacillota</taxon>
        <taxon>Clostridia</taxon>
        <taxon>Eubacteriales</taxon>
        <taxon>Oscillospiraceae</taxon>
        <taxon>Flavonifractor</taxon>
    </lineage>
</organism>
<evidence type="ECO:0000313" key="4">
    <source>
        <dbReference type="Proteomes" id="UP000434475"/>
    </source>
</evidence>
<proteinExistence type="predicted"/>
<dbReference type="EMBL" id="WKPO01000007">
    <property type="protein sequence ID" value="MSB48386.1"/>
    <property type="molecule type" value="Genomic_DNA"/>
</dbReference>
<accession>A0A174SUT2</accession>
<evidence type="ECO:0000313" key="2">
    <source>
        <dbReference type="EMBL" id="MSB48386.1"/>
    </source>
</evidence>
<reference evidence="3 4" key="1">
    <citation type="journal article" date="2019" name="Nat. Med.">
        <title>A library of human gut bacterial isolates paired with longitudinal multiomics data enables mechanistic microbiome research.</title>
        <authorList>
            <person name="Poyet M."/>
            <person name="Groussin M."/>
            <person name="Gibbons S.M."/>
            <person name="Avila-Pacheco J."/>
            <person name="Jiang X."/>
            <person name="Kearney S.M."/>
            <person name="Perrotta A.R."/>
            <person name="Berdy B."/>
            <person name="Zhao S."/>
            <person name="Lieberman T.D."/>
            <person name="Swanson P.K."/>
            <person name="Smith M."/>
            <person name="Roesemann S."/>
            <person name="Alexander J.E."/>
            <person name="Rich S.A."/>
            <person name="Livny J."/>
            <person name="Vlamakis H."/>
            <person name="Clish C."/>
            <person name="Bullock K."/>
            <person name="Deik A."/>
            <person name="Scott J."/>
            <person name="Pierce K.A."/>
            <person name="Xavier R.J."/>
            <person name="Alm E.J."/>
        </authorList>
    </citation>
    <scope>NUCLEOTIDE SEQUENCE [LARGE SCALE GENOMIC DNA]</scope>
    <source>
        <strain evidence="1 4">BIOML-A2</strain>
        <strain evidence="2 3">BIOML-A5</strain>
    </source>
</reference>
<dbReference type="EMBL" id="WKPR01000006">
    <property type="protein sequence ID" value="MSB19492.1"/>
    <property type="molecule type" value="Genomic_DNA"/>
</dbReference>
<dbReference type="Proteomes" id="UP000429811">
    <property type="component" value="Unassembled WGS sequence"/>
</dbReference>
<evidence type="ECO:0000313" key="1">
    <source>
        <dbReference type="EMBL" id="MSB19492.1"/>
    </source>
</evidence>
<name>A0A174SUT2_FLAPL</name>
<sequence>MTREEAIKSLQNIIEYWTYKPTEVEAAKMAIAALRPVSREQVERVWPGCEACKDAGLAIGEVQFYGPFEGPIDVSGNMHYCPNCGRPITPVAKDRQGKRLETLKDEKSDL</sequence>
<comment type="caution">
    <text evidence="2">The sequence shown here is derived from an EMBL/GenBank/DDBJ whole genome shotgun (WGS) entry which is preliminary data.</text>
</comment>